<dbReference type="EMBL" id="JBAPLV010000030">
    <property type="protein sequence ID" value="MEI4280869.1"/>
    <property type="molecule type" value="Genomic_DNA"/>
</dbReference>
<feature type="region of interest" description="Disordered" evidence="1">
    <location>
        <begin position="1"/>
        <end position="104"/>
    </location>
</feature>
<organism evidence="2 3">
    <name type="scientific">Klenkia terrae</name>
    <dbReference type="NCBI Taxonomy" id="1052259"/>
    <lineage>
        <taxon>Bacteria</taxon>
        <taxon>Bacillati</taxon>
        <taxon>Actinomycetota</taxon>
        <taxon>Actinomycetes</taxon>
        <taxon>Geodermatophilales</taxon>
        <taxon>Geodermatophilaceae</taxon>
        <taxon>Klenkia</taxon>
    </lineage>
</organism>
<keyword evidence="3" id="KW-1185">Reference proteome</keyword>
<protein>
    <submittedName>
        <fullName evidence="2">Uncharacterized protein</fullName>
    </submittedName>
</protein>
<feature type="compositionally biased region" description="Basic residues" evidence="1">
    <location>
        <begin position="92"/>
        <end position="104"/>
    </location>
</feature>
<feature type="compositionally biased region" description="Pro residues" evidence="1">
    <location>
        <begin position="76"/>
        <end position="91"/>
    </location>
</feature>
<evidence type="ECO:0000256" key="1">
    <source>
        <dbReference type="SAM" id="MobiDB-lite"/>
    </source>
</evidence>
<dbReference type="Proteomes" id="UP001373496">
    <property type="component" value="Unassembled WGS sequence"/>
</dbReference>
<dbReference type="RefSeq" id="WP_225235694.1">
    <property type="nucleotide sequence ID" value="NZ_JBAPLV010000030.1"/>
</dbReference>
<gene>
    <name evidence="2" type="ORF">UXQ13_20505</name>
</gene>
<name>A0ABU8EB62_9ACTN</name>
<feature type="compositionally biased region" description="Basic and acidic residues" evidence="1">
    <location>
        <begin position="27"/>
        <end position="39"/>
    </location>
</feature>
<evidence type="ECO:0000313" key="3">
    <source>
        <dbReference type="Proteomes" id="UP001373496"/>
    </source>
</evidence>
<evidence type="ECO:0000313" key="2">
    <source>
        <dbReference type="EMBL" id="MEI4280869.1"/>
    </source>
</evidence>
<accession>A0ABU8EB62</accession>
<sequence length="104" mass="11064">MTTPQDAGTSRQRPRPDPLAMSPAEKVAAEWEARHDAAARGHSGSAGAVQHYLAESRAREAQRGGSGSAAHASTPPHSPAPVDPASSTPPPARRRRWWPFGRAR</sequence>
<comment type="caution">
    <text evidence="2">The sequence shown here is derived from an EMBL/GenBank/DDBJ whole genome shotgun (WGS) entry which is preliminary data.</text>
</comment>
<proteinExistence type="predicted"/>
<feature type="compositionally biased region" description="Polar residues" evidence="1">
    <location>
        <begin position="1"/>
        <end position="11"/>
    </location>
</feature>
<reference evidence="2 3" key="1">
    <citation type="submission" date="2024-03" db="EMBL/GenBank/DDBJ databases">
        <title>Draft genome sequence of Klenkia terrae.</title>
        <authorList>
            <person name="Duangmal K."/>
            <person name="Chantavorakit T."/>
        </authorList>
    </citation>
    <scope>NUCLEOTIDE SEQUENCE [LARGE SCALE GENOMIC DNA]</scope>
    <source>
        <strain evidence="2 3">JCM 17786</strain>
    </source>
</reference>